<evidence type="ECO:0000256" key="5">
    <source>
        <dbReference type="ARBA" id="ARBA00022763"/>
    </source>
</evidence>
<sequence length="679" mass="74785">MADNSSHPEQEIEQLKQRIRQYNHEYYVLDTPSVPDAQYDRLMQRLIALETEHPALKTTDSPSQKVGGAPLSAFEQVAHEVPMLSLDNAFDDEALLAFEKRIKDRLKDSESIAFSCEPKLDGLAVSLLYEEGELVRAATRGDGQVGENITQNVKTIANIPLRLNADDIPRRVEIRGEVFMPKAGFEKLNQRQKAQGAKVFANPRNAAAGSLRQLDSKITAKRPLMFYTYSLGLVTPDDFALPDTHSERLALVASWGMPLCPEVDTATDGKGCLAYYQKILSMRESLAYDIDGVVFKVNNIARQQRLGFVAKAPRWAIAQKFPAQEEVTVLEDVEFQVGRTGAITPVARLKPVYVGGVTVSNATLHNQDEITRLGVKIKDHVTIRRAGDVIPQVVSVILDERPDDAKDIEFPATCPVCDSNIEKLDDEAVARCTGGLICGAQRKQALKHFASRKALDIDGLGDKLIEQLVDADMVKSPADFFRLDMSRLIGLERMAEKSAANLLSSLEASKQTTLPKFLFALGIREVGESTANNLAMHFKTLEKVIQADVEALQEVNDIGSIVAQHIFNFFNEPHNREIVDALLDEGVYWPEIEQPAGEQPLAGQTCVLTGSLTQMTRSEAKSLLQQLGAKVAGSVSANTDFLVAGEKAGSKLSKAQDLGLDIWDEEKLIASLRQFGVYT</sequence>
<dbReference type="PROSITE" id="PS01055">
    <property type="entry name" value="DNA_LIGASE_N1"/>
    <property type="match status" value="1"/>
</dbReference>
<keyword evidence="6 11" id="KW-0862">Zinc</keyword>
<dbReference type="HAMAP" id="MF_01588">
    <property type="entry name" value="DNA_ligase_A"/>
    <property type="match status" value="1"/>
</dbReference>
<dbReference type="InterPro" id="IPR013839">
    <property type="entry name" value="DNAligase_adenylation"/>
</dbReference>
<evidence type="ECO:0000256" key="11">
    <source>
        <dbReference type="HAMAP-Rule" id="MF_01588"/>
    </source>
</evidence>
<keyword evidence="3 11" id="KW-0235">DNA replication</keyword>
<evidence type="ECO:0000259" key="13">
    <source>
        <dbReference type="PROSITE" id="PS50172"/>
    </source>
</evidence>
<dbReference type="InterPro" id="IPR033136">
    <property type="entry name" value="DNA_ligase_CS"/>
</dbReference>
<name>A0ABR8LH17_9ALTE</name>
<dbReference type="Pfam" id="PF00533">
    <property type="entry name" value="BRCT"/>
    <property type="match status" value="1"/>
</dbReference>
<dbReference type="Pfam" id="PF01653">
    <property type="entry name" value="DNA_ligase_aden"/>
    <property type="match status" value="1"/>
</dbReference>
<dbReference type="InterPro" id="IPR036420">
    <property type="entry name" value="BRCT_dom_sf"/>
</dbReference>
<dbReference type="Gene3D" id="6.20.10.30">
    <property type="match status" value="1"/>
</dbReference>
<dbReference type="SMART" id="SM00532">
    <property type="entry name" value="LIGANc"/>
    <property type="match status" value="1"/>
</dbReference>
<evidence type="ECO:0000313" key="14">
    <source>
        <dbReference type="EMBL" id="MBD3584610.1"/>
    </source>
</evidence>
<dbReference type="InterPro" id="IPR013840">
    <property type="entry name" value="DNAligase_N"/>
</dbReference>
<dbReference type="EC" id="6.5.1.2" evidence="11 12"/>
<feature type="binding site" evidence="11">
    <location>
        <position position="296"/>
    </location>
    <ligand>
        <name>NAD(+)</name>
        <dbReference type="ChEBI" id="CHEBI:57540"/>
    </ligand>
</feature>
<dbReference type="InterPro" id="IPR003583">
    <property type="entry name" value="Hlx-hairpin-Hlx_DNA-bd_motif"/>
</dbReference>
<dbReference type="PANTHER" id="PTHR23389">
    <property type="entry name" value="CHROMOSOME TRANSMISSION FIDELITY FACTOR 18"/>
    <property type="match status" value="1"/>
</dbReference>
<feature type="binding site" evidence="11">
    <location>
        <position position="140"/>
    </location>
    <ligand>
        <name>NAD(+)</name>
        <dbReference type="ChEBI" id="CHEBI:57540"/>
    </ligand>
</feature>
<gene>
    <name evidence="11 14" type="primary">ligA</name>
    <name evidence="14" type="ORF">HHX48_02535</name>
</gene>
<feature type="domain" description="BRCT" evidence="13">
    <location>
        <begin position="596"/>
        <end position="679"/>
    </location>
</feature>
<feature type="binding site" evidence="11">
    <location>
        <position position="414"/>
    </location>
    <ligand>
        <name>Zn(2+)</name>
        <dbReference type="ChEBI" id="CHEBI:29105"/>
    </ligand>
</feature>
<dbReference type="SUPFAM" id="SSF52113">
    <property type="entry name" value="BRCT domain"/>
    <property type="match status" value="1"/>
</dbReference>
<dbReference type="InterPro" id="IPR001679">
    <property type="entry name" value="DNA_ligase"/>
</dbReference>
<evidence type="ECO:0000256" key="1">
    <source>
        <dbReference type="ARBA" id="ARBA00004067"/>
    </source>
</evidence>
<dbReference type="InterPro" id="IPR001357">
    <property type="entry name" value="BRCT_dom"/>
</dbReference>
<keyword evidence="5 11" id="KW-0227">DNA damage</keyword>
<evidence type="ECO:0000256" key="12">
    <source>
        <dbReference type="RuleBase" id="RU000618"/>
    </source>
</evidence>
<feature type="binding site" evidence="11">
    <location>
        <begin position="85"/>
        <end position="86"/>
    </location>
    <ligand>
        <name>NAD(+)</name>
        <dbReference type="ChEBI" id="CHEBI:57540"/>
    </ligand>
</feature>
<feature type="binding site" evidence="11">
    <location>
        <position position="417"/>
    </location>
    <ligand>
        <name>Zn(2+)</name>
        <dbReference type="ChEBI" id="CHEBI:29105"/>
    </ligand>
</feature>
<keyword evidence="15" id="KW-1185">Reference proteome</keyword>
<comment type="similarity">
    <text evidence="11">Belongs to the NAD-dependent DNA ligase family. LigA subfamily.</text>
</comment>
<comment type="caution">
    <text evidence="14">The sequence shown here is derived from an EMBL/GenBank/DDBJ whole genome shotgun (WGS) entry which is preliminary data.</text>
</comment>
<evidence type="ECO:0000256" key="10">
    <source>
        <dbReference type="ARBA" id="ARBA00034005"/>
    </source>
</evidence>
<comment type="cofactor">
    <cofactor evidence="11">
        <name>Mg(2+)</name>
        <dbReference type="ChEBI" id="CHEBI:18420"/>
    </cofactor>
    <cofactor evidence="11">
        <name>Mn(2+)</name>
        <dbReference type="ChEBI" id="CHEBI:29035"/>
    </cofactor>
</comment>
<dbReference type="SUPFAM" id="SSF47781">
    <property type="entry name" value="RuvA domain 2-like"/>
    <property type="match status" value="1"/>
</dbReference>
<dbReference type="Gene3D" id="3.30.470.30">
    <property type="entry name" value="DNA ligase/mRNA capping enzyme"/>
    <property type="match status" value="1"/>
</dbReference>
<dbReference type="SMART" id="SM00278">
    <property type="entry name" value="HhH1"/>
    <property type="match status" value="4"/>
</dbReference>
<evidence type="ECO:0000256" key="3">
    <source>
        <dbReference type="ARBA" id="ARBA00022705"/>
    </source>
</evidence>
<keyword evidence="8 11" id="KW-0520">NAD</keyword>
<organism evidence="14 15">
    <name type="scientific">Salinimonas profundi</name>
    <dbReference type="NCBI Taxonomy" id="2729140"/>
    <lineage>
        <taxon>Bacteria</taxon>
        <taxon>Pseudomonadati</taxon>
        <taxon>Pseudomonadota</taxon>
        <taxon>Gammaproteobacteria</taxon>
        <taxon>Alteromonadales</taxon>
        <taxon>Alteromonadaceae</taxon>
        <taxon>Alteromonas/Salinimonas group</taxon>
        <taxon>Salinimonas</taxon>
    </lineage>
</organism>
<dbReference type="NCBIfam" id="TIGR00575">
    <property type="entry name" value="dnlj"/>
    <property type="match status" value="1"/>
</dbReference>
<proteinExistence type="inferred from homology"/>
<dbReference type="GO" id="GO:0003911">
    <property type="term" value="F:DNA ligase (NAD+) activity"/>
    <property type="evidence" value="ECO:0007669"/>
    <property type="project" value="UniProtKB-EC"/>
</dbReference>
<dbReference type="SUPFAM" id="SSF50249">
    <property type="entry name" value="Nucleic acid-binding proteins"/>
    <property type="match status" value="1"/>
</dbReference>
<evidence type="ECO:0000256" key="4">
    <source>
        <dbReference type="ARBA" id="ARBA00022723"/>
    </source>
</evidence>
<accession>A0ABR8LH17</accession>
<keyword evidence="4 11" id="KW-0479">Metal-binding</keyword>
<dbReference type="PROSITE" id="PS50172">
    <property type="entry name" value="BRCT"/>
    <property type="match status" value="1"/>
</dbReference>
<dbReference type="Gene3D" id="1.10.150.20">
    <property type="entry name" value="5' to 3' exonuclease, C-terminal subdomain"/>
    <property type="match status" value="2"/>
</dbReference>
<evidence type="ECO:0000313" key="15">
    <source>
        <dbReference type="Proteomes" id="UP000624419"/>
    </source>
</evidence>
<dbReference type="InterPro" id="IPR018239">
    <property type="entry name" value="DNA_ligase_AS"/>
</dbReference>
<dbReference type="InterPro" id="IPR004149">
    <property type="entry name" value="Znf_DNAligase_C4"/>
</dbReference>
<dbReference type="Gene3D" id="2.40.50.140">
    <property type="entry name" value="Nucleic acid-binding proteins"/>
    <property type="match status" value="1"/>
</dbReference>
<dbReference type="Pfam" id="PF14520">
    <property type="entry name" value="HHH_5"/>
    <property type="match status" value="1"/>
</dbReference>
<comment type="catalytic activity">
    <reaction evidence="10 11 12">
        <text>NAD(+) + (deoxyribonucleotide)n-3'-hydroxyl + 5'-phospho-(deoxyribonucleotide)m = (deoxyribonucleotide)n+m + AMP + beta-nicotinamide D-nucleotide.</text>
        <dbReference type="EC" id="6.5.1.2"/>
    </reaction>
</comment>
<keyword evidence="2 11" id="KW-0436">Ligase</keyword>
<dbReference type="SMART" id="SM00292">
    <property type="entry name" value="BRCT"/>
    <property type="match status" value="1"/>
</dbReference>
<dbReference type="Pfam" id="PF03119">
    <property type="entry name" value="DNA_ligase_ZBD"/>
    <property type="match status" value="1"/>
</dbReference>
<dbReference type="PROSITE" id="PS01056">
    <property type="entry name" value="DNA_LIGASE_N2"/>
    <property type="match status" value="1"/>
</dbReference>
<keyword evidence="11" id="KW-0464">Manganese</keyword>
<feature type="binding site" evidence="11">
    <location>
        <begin position="36"/>
        <end position="40"/>
    </location>
    <ligand>
        <name>NAD(+)</name>
        <dbReference type="ChEBI" id="CHEBI:57540"/>
    </ligand>
</feature>
<dbReference type="CDD" id="cd00114">
    <property type="entry name" value="LIGANc"/>
    <property type="match status" value="1"/>
</dbReference>
<dbReference type="Pfam" id="PF12826">
    <property type="entry name" value="HHH_2"/>
    <property type="match status" value="1"/>
</dbReference>
<comment type="caution">
    <text evidence="11">Lacks conserved residue(s) required for the propagation of feature annotation.</text>
</comment>
<evidence type="ECO:0000256" key="6">
    <source>
        <dbReference type="ARBA" id="ARBA00022833"/>
    </source>
</evidence>
<comment type="function">
    <text evidence="1 11">DNA ligase that catalyzes the formation of phosphodiester linkages between 5'-phosphoryl and 3'-hydroxyl groups in double-stranded DNA using NAD as a coenzyme and as the energy source for the reaction. It is essential for DNA replication and repair of damaged DNA.</text>
</comment>
<feature type="binding site" evidence="11">
    <location>
        <position position="320"/>
    </location>
    <ligand>
        <name>NAD(+)</name>
        <dbReference type="ChEBI" id="CHEBI:57540"/>
    </ligand>
</feature>
<feature type="active site" description="N6-AMP-lysine intermediate" evidence="11">
    <location>
        <position position="119"/>
    </location>
</feature>
<dbReference type="Proteomes" id="UP000624419">
    <property type="component" value="Unassembled WGS sequence"/>
</dbReference>
<dbReference type="RefSeq" id="WP_191022058.1">
    <property type="nucleotide sequence ID" value="NZ_JABBXD010000001.1"/>
</dbReference>
<dbReference type="Gene3D" id="3.40.50.10190">
    <property type="entry name" value="BRCT domain"/>
    <property type="match status" value="1"/>
</dbReference>
<dbReference type="NCBIfam" id="NF005932">
    <property type="entry name" value="PRK07956.1"/>
    <property type="match status" value="1"/>
</dbReference>
<dbReference type="InterPro" id="IPR004150">
    <property type="entry name" value="NAD_DNA_ligase_OB"/>
</dbReference>
<dbReference type="InterPro" id="IPR010994">
    <property type="entry name" value="RuvA_2-like"/>
</dbReference>
<evidence type="ECO:0000256" key="8">
    <source>
        <dbReference type="ARBA" id="ARBA00023027"/>
    </source>
</evidence>
<protein>
    <recommendedName>
        <fullName evidence="11 12">DNA ligase</fullName>
        <ecNumber evidence="11 12">6.5.1.2</ecNumber>
    </recommendedName>
    <alternativeName>
        <fullName evidence="11">Polydeoxyribonucleotide synthase [NAD(+)]</fullName>
    </alternativeName>
</protein>
<reference evidence="14 15" key="1">
    <citation type="submission" date="2020-04" db="EMBL/GenBank/DDBJ databases">
        <title>Salinimonas sp. HHU 13199.</title>
        <authorList>
            <person name="Cui X."/>
            <person name="Zhang D."/>
        </authorList>
    </citation>
    <scope>NUCLEOTIDE SEQUENCE [LARGE SCALE GENOMIC DNA]</scope>
    <source>
        <strain evidence="14 15">HHU 13199</strain>
    </source>
</reference>
<dbReference type="EMBL" id="JABBXD010000001">
    <property type="protein sequence ID" value="MBD3584610.1"/>
    <property type="molecule type" value="Genomic_DNA"/>
</dbReference>
<dbReference type="InterPro" id="IPR041663">
    <property type="entry name" value="DisA/LigA_HHH"/>
</dbReference>
<dbReference type="CDD" id="cd17748">
    <property type="entry name" value="BRCT_DNA_ligase_like"/>
    <property type="match status" value="1"/>
</dbReference>
<evidence type="ECO:0000256" key="7">
    <source>
        <dbReference type="ARBA" id="ARBA00022842"/>
    </source>
</evidence>
<dbReference type="Pfam" id="PF03120">
    <property type="entry name" value="OB_DNA_ligase"/>
    <property type="match status" value="1"/>
</dbReference>
<dbReference type="PANTHER" id="PTHR23389:SF9">
    <property type="entry name" value="DNA LIGASE"/>
    <property type="match status" value="1"/>
</dbReference>
<dbReference type="PIRSF" id="PIRSF001604">
    <property type="entry name" value="LigA"/>
    <property type="match status" value="1"/>
</dbReference>
<feature type="binding site" evidence="11">
    <location>
        <position position="438"/>
    </location>
    <ligand>
        <name>Zn(2+)</name>
        <dbReference type="ChEBI" id="CHEBI:29105"/>
    </ligand>
</feature>
<dbReference type="InterPro" id="IPR012340">
    <property type="entry name" value="NA-bd_OB-fold"/>
</dbReference>
<evidence type="ECO:0000256" key="2">
    <source>
        <dbReference type="ARBA" id="ARBA00022598"/>
    </source>
</evidence>
<dbReference type="Gene3D" id="1.10.287.610">
    <property type="entry name" value="Helix hairpin bin"/>
    <property type="match status" value="1"/>
</dbReference>
<dbReference type="SUPFAM" id="SSF56091">
    <property type="entry name" value="DNA ligase/mRNA capping enzyme, catalytic domain"/>
    <property type="match status" value="1"/>
</dbReference>
<feature type="binding site" evidence="11">
    <location>
        <position position="117"/>
    </location>
    <ligand>
        <name>NAD(+)</name>
        <dbReference type="ChEBI" id="CHEBI:57540"/>
    </ligand>
</feature>
<keyword evidence="9 11" id="KW-0234">DNA repair</keyword>
<feature type="binding site" evidence="11">
    <location>
        <position position="177"/>
    </location>
    <ligand>
        <name>NAD(+)</name>
        <dbReference type="ChEBI" id="CHEBI:57540"/>
    </ligand>
</feature>
<keyword evidence="7 11" id="KW-0460">Magnesium</keyword>
<evidence type="ECO:0000256" key="9">
    <source>
        <dbReference type="ARBA" id="ARBA00023204"/>
    </source>
</evidence>